<dbReference type="Proteomes" id="UP001295469">
    <property type="component" value="Chromosome C04"/>
</dbReference>
<dbReference type="AlphaFoldDB" id="A0A816JHF2"/>
<protein>
    <submittedName>
        <fullName evidence="1">(rape) hypothetical protein</fullName>
    </submittedName>
</protein>
<accession>A0A816JHF2</accession>
<evidence type="ECO:0000313" key="1">
    <source>
        <dbReference type="EMBL" id="CAF1839784.1"/>
    </source>
</evidence>
<organism evidence="1">
    <name type="scientific">Brassica napus</name>
    <name type="common">Rape</name>
    <dbReference type="NCBI Taxonomy" id="3708"/>
    <lineage>
        <taxon>Eukaryota</taxon>
        <taxon>Viridiplantae</taxon>
        <taxon>Streptophyta</taxon>
        <taxon>Embryophyta</taxon>
        <taxon>Tracheophyta</taxon>
        <taxon>Spermatophyta</taxon>
        <taxon>Magnoliopsida</taxon>
        <taxon>eudicotyledons</taxon>
        <taxon>Gunneridae</taxon>
        <taxon>Pentapetalae</taxon>
        <taxon>rosids</taxon>
        <taxon>malvids</taxon>
        <taxon>Brassicales</taxon>
        <taxon>Brassicaceae</taxon>
        <taxon>Brassiceae</taxon>
        <taxon>Brassica</taxon>
    </lineage>
</organism>
<dbReference type="EMBL" id="HG994368">
    <property type="protein sequence ID" value="CAF1839784.1"/>
    <property type="molecule type" value="Genomic_DNA"/>
</dbReference>
<name>A0A816JHF2_BRANA</name>
<proteinExistence type="predicted"/>
<reference evidence="1" key="1">
    <citation type="submission" date="2021-01" db="EMBL/GenBank/DDBJ databases">
        <authorList>
            <consortium name="Genoscope - CEA"/>
            <person name="William W."/>
        </authorList>
    </citation>
    <scope>NUCLEOTIDE SEQUENCE</scope>
</reference>
<sequence length="346" mass="39684">MSKHKTKNRGRVMDMYSSLKMKFMSKVSKESRTVNSLCSVAWCKSWNWIMGFASGRRMSPHIDEVARKTWMLKVSQQKKKRKNYCSPYDSSEHVNKSALWAVKSLLAKYIFELGRVWEPGIAAGIQAGSDTRKKQLRISTDVAKNGNNRFSEYRTPYGGVWKKEFEALYGISCILPCKYMINNDNEASTPLVELRQGQQHVYTQRWRDGVLDGNLSVFVSKLLKVANNFKEDRVIKLIGRQVVILKSEHFVHALLQLTCEEYHSPRPPELLGLSDHVFKSEMVGISGNWEEYQTGNKPPRSQQFSKLFTISAKITKIASCFWFTTDLKLFLTREASLGCTEVPISK</sequence>
<gene>
    <name evidence="1" type="ORF">DARMORV10_C04P28580.1</name>
</gene>